<reference evidence="2" key="1">
    <citation type="journal article" date="2020" name="Stud. Mycol.">
        <title>101 Dothideomycetes genomes: a test case for predicting lifestyles and emergence of pathogens.</title>
        <authorList>
            <person name="Haridas S."/>
            <person name="Albert R."/>
            <person name="Binder M."/>
            <person name="Bloem J."/>
            <person name="Labutti K."/>
            <person name="Salamov A."/>
            <person name="Andreopoulos B."/>
            <person name="Baker S."/>
            <person name="Barry K."/>
            <person name="Bills G."/>
            <person name="Bluhm B."/>
            <person name="Cannon C."/>
            <person name="Castanera R."/>
            <person name="Culley D."/>
            <person name="Daum C."/>
            <person name="Ezra D."/>
            <person name="Gonzalez J."/>
            <person name="Henrissat B."/>
            <person name="Kuo A."/>
            <person name="Liang C."/>
            <person name="Lipzen A."/>
            <person name="Lutzoni F."/>
            <person name="Magnuson J."/>
            <person name="Mondo S."/>
            <person name="Nolan M."/>
            <person name="Ohm R."/>
            <person name="Pangilinan J."/>
            <person name="Park H.-J."/>
            <person name="Ramirez L."/>
            <person name="Alfaro M."/>
            <person name="Sun H."/>
            <person name="Tritt A."/>
            <person name="Yoshinaga Y."/>
            <person name="Zwiers L.-H."/>
            <person name="Turgeon B."/>
            <person name="Goodwin S."/>
            <person name="Spatafora J."/>
            <person name="Crous P."/>
            <person name="Grigoriev I."/>
        </authorList>
    </citation>
    <scope>NUCLEOTIDE SEQUENCE</scope>
    <source>
        <strain evidence="2">CBS 109.77</strain>
    </source>
</reference>
<accession>A0A6A6X6M0</accession>
<proteinExistence type="predicted"/>
<gene>
    <name evidence="2" type="ORF">K505DRAFT_308837</name>
</gene>
<name>A0A6A6X6M0_9PLEO</name>
<dbReference type="PANTHER" id="PTHR33112:SF16">
    <property type="entry name" value="HETEROKARYON INCOMPATIBILITY DOMAIN-CONTAINING PROTEIN"/>
    <property type="match status" value="1"/>
</dbReference>
<dbReference type="Proteomes" id="UP000799757">
    <property type="component" value="Unassembled WGS sequence"/>
</dbReference>
<sequence length="516" mass="58488">MPENSNRKSNELWPRRLIHVGDELTNPRLVETSDLGEHQQPRYTTLSHCWGTSGIPDGGKTTAETIDKRASGIDLETLPRTFRDAIDVTRRLGFQYLWIDALCLIQGSKTDWEEEGEKMGAIYSNSTITLAAESSIDSQCGLFTNNVGPDEDLDSPTPVTNVLSDGRESTLIFRSSDSRSLKTSNAHLQTRAWALQERVLSPRILHFFDVGILWECRHHYEIWHEPSANILMEQYGYATLDELEQVRKIITDHPFDLPRWVLYRPWFRLIVPEYTSRKLTFRSDTLPAISSIARALQKQTNSTYLAGLFAEDIAFGLTWHPVTRKARGEVIEAQVIGKPRPSWSWASYDTPCACTDIRTSPLKSRITLQSHQIDLAGSDPYGQVLGGRLHIRGRVLQGRHVPGDHHYAGEVSLYLRRDGTVKSRHWNSLPGQSSLFESDAAIEDNTSEIITGTVCLLLCSAEGLDYFLALNKVEEPNVFERQSMFFCRLSTNGVGESNEEWMDWLEYGDEEDIVLI</sequence>
<keyword evidence="3" id="KW-1185">Reference proteome</keyword>
<evidence type="ECO:0000313" key="3">
    <source>
        <dbReference type="Proteomes" id="UP000799757"/>
    </source>
</evidence>
<organism evidence="2 3">
    <name type="scientific">Melanomma pulvis-pyrius CBS 109.77</name>
    <dbReference type="NCBI Taxonomy" id="1314802"/>
    <lineage>
        <taxon>Eukaryota</taxon>
        <taxon>Fungi</taxon>
        <taxon>Dikarya</taxon>
        <taxon>Ascomycota</taxon>
        <taxon>Pezizomycotina</taxon>
        <taxon>Dothideomycetes</taxon>
        <taxon>Pleosporomycetidae</taxon>
        <taxon>Pleosporales</taxon>
        <taxon>Melanommataceae</taxon>
        <taxon>Melanomma</taxon>
    </lineage>
</organism>
<dbReference type="InterPro" id="IPR010730">
    <property type="entry name" value="HET"/>
</dbReference>
<evidence type="ECO:0000313" key="2">
    <source>
        <dbReference type="EMBL" id="KAF2791804.1"/>
    </source>
</evidence>
<dbReference type="OrthoDB" id="2958217at2759"/>
<protein>
    <submittedName>
        <fullName evidence="2">HET-domain-containing protein</fullName>
    </submittedName>
</protein>
<dbReference type="AlphaFoldDB" id="A0A6A6X6M0"/>
<feature type="domain" description="Heterokaryon incompatibility" evidence="1">
    <location>
        <begin position="43"/>
        <end position="197"/>
    </location>
</feature>
<dbReference type="PANTHER" id="PTHR33112">
    <property type="entry name" value="DOMAIN PROTEIN, PUTATIVE-RELATED"/>
    <property type="match status" value="1"/>
</dbReference>
<dbReference type="Pfam" id="PF06985">
    <property type="entry name" value="HET"/>
    <property type="match status" value="1"/>
</dbReference>
<dbReference type="EMBL" id="MU002001">
    <property type="protein sequence ID" value="KAF2791804.1"/>
    <property type="molecule type" value="Genomic_DNA"/>
</dbReference>
<evidence type="ECO:0000259" key="1">
    <source>
        <dbReference type="Pfam" id="PF06985"/>
    </source>
</evidence>